<sequence>MLDFKTKDNLQFKNNSWNKFNKKFSSNCLYFENDFEEKNEFKTAKNLNSNSSTLSLHIAEYENSIEVGGDSDGGKKTALNKTWMNAKHSLSSLIIRNPFEFPRQQENESPEVAQFKASQRLLNPNKFAMEAPESSNQYQDMYKNIGRTLATQRKRREEVCVNLRKQKREQFFSTKRAALEGAPSVGDVEDYLSYTLYDEQVTEGLFSVDEEKQEFSLMVYVARLEKEPEQSRTEFWDMMSFGNLSAIFDILKKSEMASNIQFLVLRIFALIAEDDDISLALATGIDLTKYLLWKFRNFDMKSIGDVLIILSLILKNTSIPTSSEQSLFLIERCKRICQESPMPYIRGLASHTIFKITEAIEDDILPISIVAFAGDLIVSDELPLRISGYAIFNTLFSTYRMGNAVISSDRWHPVLDRCLTISGEEEEEAFQLLENLASFMLPYEISASPLCQQMWHIIDNKKYEGNDKRVKALSVLTELSIGSADKMSLLIESNVNARHVLALLLCHGKFEVRQQVLIILRNMLINLPSCIPLLVEKQTITGLSDLLTVMHPDTVILALEAMKAILEHGGTPMTPEGDEPSFLFLAEEANVHSRLDFLVSSPNENVALLAMEILHEHIDPGDDDIVLPDDLIDLTLHPLS</sequence>
<accession>A0AC34F8Y3</accession>
<organism evidence="1 2">
    <name type="scientific">Panagrolaimus sp. ES5</name>
    <dbReference type="NCBI Taxonomy" id="591445"/>
    <lineage>
        <taxon>Eukaryota</taxon>
        <taxon>Metazoa</taxon>
        <taxon>Ecdysozoa</taxon>
        <taxon>Nematoda</taxon>
        <taxon>Chromadorea</taxon>
        <taxon>Rhabditida</taxon>
        <taxon>Tylenchina</taxon>
        <taxon>Panagrolaimomorpha</taxon>
        <taxon>Panagrolaimoidea</taxon>
        <taxon>Panagrolaimidae</taxon>
        <taxon>Panagrolaimus</taxon>
    </lineage>
</organism>
<name>A0AC34F8Y3_9BILA</name>
<dbReference type="WBParaSite" id="ES5_v2.g13517.t1">
    <property type="protein sequence ID" value="ES5_v2.g13517.t1"/>
    <property type="gene ID" value="ES5_v2.g13517"/>
</dbReference>
<proteinExistence type="predicted"/>
<dbReference type="Proteomes" id="UP000887579">
    <property type="component" value="Unplaced"/>
</dbReference>
<reference evidence="2" key="1">
    <citation type="submission" date="2022-11" db="UniProtKB">
        <authorList>
            <consortium name="WormBaseParasite"/>
        </authorList>
    </citation>
    <scope>IDENTIFICATION</scope>
</reference>
<evidence type="ECO:0000313" key="2">
    <source>
        <dbReference type="WBParaSite" id="ES5_v2.g13517.t1"/>
    </source>
</evidence>
<protein>
    <submittedName>
        <fullName evidence="2">IBB domain-containing protein</fullName>
    </submittedName>
</protein>
<evidence type="ECO:0000313" key="1">
    <source>
        <dbReference type="Proteomes" id="UP000887579"/>
    </source>
</evidence>